<accession>A0A5B8XRI7</accession>
<dbReference type="EMBL" id="CP042467">
    <property type="protein sequence ID" value="QED27921.1"/>
    <property type="molecule type" value="Genomic_DNA"/>
</dbReference>
<evidence type="ECO:0000313" key="2">
    <source>
        <dbReference type="Proteomes" id="UP000321595"/>
    </source>
</evidence>
<dbReference type="Gene3D" id="3.40.50.720">
    <property type="entry name" value="NAD(P)-binding Rossmann-like Domain"/>
    <property type="match status" value="1"/>
</dbReference>
<keyword evidence="2" id="KW-1185">Reference proteome</keyword>
<reference evidence="1 2" key="1">
    <citation type="submission" date="2019-08" db="EMBL/GenBank/DDBJ databases">
        <authorList>
            <person name="Liang Q."/>
        </authorList>
    </citation>
    <scope>NUCLEOTIDE SEQUENCE [LARGE SCALE GENOMIC DNA]</scope>
    <source>
        <strain evidence="1 2">V1718</strain>
    </source>
</reference>
<dbReference type="Proteomes" id="UP000321595">
    <property type="component" value="Chromosome"/>
</dbReference>
<organism evidence="1 2">
    <name type="scientific">Microvenator marinus</name>
    <dbReference type="NCBI Taxonomy" id="2600177"/>
    <lineage>
        <taxon>Bacteria</taxon>
        <taxon>Deltaproteobacteria</taxon>
        <taxon>Bradymonadales</taxon>
        <taxon>Microvenatoraceae</taxon>
        <taxon>Microvenator</taxon>
    </lineage>
</organism>
<gene>
    <name evidence="1" type="ORF">FRD01_11875</name>
</gene>
<sequence>MSAHERLNTISRQLNKTALNEVLGFQDATHAPDQVWFVAGVSDGMGLATVVAAIEAGLLKHGVGVYWEPPHLLEVNSDGTPVSPIHRARLENAQALEAFAKERGANFKVISADVILAPGRDLKGQQKGEVKPLPAEIVSAVEAARAAAPVKDIIFINSVAFGKWMCPREGQEAIRTPTVDFEGCIVESQTKPYHVRGYEETLDTMGRNHIWMVEDIRGRGWLGPKSVSAFFTWAGGSQNVASLEGIYGKGALGDAKLIAEADVTRFRLEHGLAFGSHAIVRLPAFLSAALMGIPGGGLFGLVSRRILEQEGAFEDIPELASKMVRLMFGPEWIRENPLSQVELDHGECLYLELINGAMANVQQRIEQEIESGAALPFSPALSRRVLNGFAPEGWQQMLKKFVQPDASVLTSADINPQTLGEAVSTHTVAEELGETELKDLVSPLFNGSEPTWTFGVPVNAGDKLLTYLAKTDGALVATVLNSSAQPVVRGVAR</sequence>
<dbReference type="KEGG" id="bbae:FRD01_11875"/>
<dbReference type="AlphaFoldDB" id="A0A5B8XRI7"/>
<proteinExistence type="predicted"/>
<protein>
    <submittedName>
        <fullName evidence="1">Uncharacterized protein</fullName>
    </submittedName>
</protein>
<evidence type="ECO:0000313" key="1">
    <source>
        <dbReference type="EMBL" id="QED27921.1"/>
    </source>
</evidence>
<dbReference type="OrthoDB" id="5524301at2"/>
<dbReference type="RefSeq" id="WP_146959892.1">
    <property type="nucleotide sequence ID" value="NZ_CP042467.1"/>
</dbReference>
<name>A0A5B8XRI7_9DELT</name>